<accession>A0A1M7XXI0</accession>
<name>A0A1M7XXI0_9FIRM</name>
<evidence type="ECO:0000256" key="2">
    <source>
        <dbReference type="ARBA" id="ARBA00022448"/>
    </source>
</evidence>
<reference evidence="9 10" key="1">
    <citation type="submission" date="2016-12" db="EMBL/GenBank/DDBJ databases">
        <authorList>
            <person name="Song W.-J."/>
            <person name="Kurnit D.M."/>
        </authorList>
    </citation>
    <scope>NUCLEOTIDE SEQUENCE [LARGE SCALE GENOMIC DNA]</scope>
    <source>
        <strain evidence="9 10">DSM 12503</strain>
    </source>
</reference>
<dbReference type="Pfam" id="PF00528">
    <property type="entry name" value="BPD_transp_1"/>
    <property type="match status" value="1"/>
</dbReference>
<evidence type="ECO:0000256" key="4">
    <source>
        <dbReference type="ARBA" id="ARBA00022692"/>
    </source>
</evidence>
<evidence type="ECO:0000256" key="3">
    <source>
        <dbReference type="ARBA" id="ARBA00022475"/>
    </source>
</evidence>
<evidence type="ECO:0000256" key="6">
    <source>
        <dbReference type="ARBA" id="ARBA00023136"/>
    </source>
</evidence>
<keyword evidence="4 7" id="KW-0812">Transmembrane</keyword>
<feature type="transmembrane region" description="Helical" evidence="7">
    <location>
        <begin position="244"/>
        <end position="266"/>
    </location>
</feature>
<feature type="transmembrane region" description="Helical" evidence="7">
    <location>
        <begin position="78"/>
        <end position="99"/>
    </location>
</feature>
<evidence type="ECO:0000256" key="1">
    <source>
        <dbReference type="ARBA" id="ARBA00004651"/>
    </source>
</evidence>
<feature type="domain" description="ABC transmembrane type-1" evidence="8">
    <location>
        <begin position="74"/>
        <end position="266"/>
    </location>
</feature>
<dbReference type="STRING" id="1121345.SAMN02745217_00208"/>
<dbReference type="InterPro" id="IPR000515">
    <property type="entry name" value="MetI-like"/>
</dbReference>
<dbReference type="InterPro" id="IPR035906">
    <property type="entry name" value="MetI-like_sf"/>
</dbReference>
<dbReference type="EMBL" id="FRFD01000003">
    <property type="protein sequence ID" value="SHO43367.1"/>
    <property type="molecule type" value="Genomic_DNA"/>
</dbReference>
<evidence type="ECO:0000256" key="5">
    <source>
        <dbReference type="ARBA" id="ARBA00022989"/>
    </source>
</evidence>
<dbReference type="GO" id="GO:0005886">
    <property type="term" value="C:plasma membrane"/>
    <property type="evidence" value="ECO:0007669"/>
    <property type="project" value="UniProtKB-SubCell"/>
</dbReference>
<keyword evidence="2 7" id="KW-0813">Transport</keyword>
<keyword evidence="5 7" id="KW-1133">Transmembrane helix</keyword>
<evidence type="ECO:0000256" key="7">
    <source>
        <dbReference type="RuleBase" id="RU363032"/>
    </source>
</evidence>
<dbReference type="InterPro" id="IPR050901">
    <property type="entry name" value="BP-dep_ABC_trans_perm"/>
</dbReference>
<sequence length="281" mass="30944">MKSKKKSPTRILKAVLVNAELIITSLIVLIPVIWIVMSSFHKGTGLTGSSLIPKHLTLQNYVRLFQETDYMIWFRNSLSIAVLNAVVSVILILITAWVVSRFQFKGRKSGLMAMLILSMFPSFLSMTAIYTLFITFGLNKSPLSLVLVYSAGAIPYNVWLVKGYLDGVPTSLDEAAYIDGSSKINTFLKIIIPMAKPIIVYCAVAQFMAPWMDYILPNLLFTGTNTKTIAVGLYAMITGNENSYFTTFAAGAVLIAIPITILYLLFQKYLVEGIAAGANKG</sequence>
<evidence type="ECO:0000313" key="10">
    <source>
        <dbReference type="Proteomes" id="UP000184612"/>
    </source>
</evidence>
<dbReference type="RefSeq" id="WP_073586959.1">
    <property type="nucleotide sequence ID" value="NZ_FRFD01000003.1"/>
</dbReference>
<keyword evidence="6 7" id="KW-0472">Membrane</keyword>
<dbReference type="Gene3D" id="1.10.3720.10">
    <property type="entry name" value="MetI-like"/>
    <property type="match status" value="1"/>
</dbReference>
<dbReference type="GO" id="GO:0015423">
    <property type="term" value="F:ABC-type maltose transporter activity"/>
    <property type="evidence" value="ECO:0007669"/>
    <property type="project" value="TreeGrafter"/>
</dbReference>
<proteinExistence type="inferred from homology"/>
<evidence type="ECO:0000259" key="8">
    <source>
        <dbReference type="PROSITE" id="PS50928"/>
    </source>
</evidence>
<feature type="transmembrane region" description="Helical" evidence="7">
    <location>
        <begin position="146"/>
        <end position="165"/>
    </location>
</feature>
<comment type="similarity">
    <text evidence="7">Belongs to the binding-protein-dependent transport system permease family.</text>
</comment>
<organism evidence="9 10">
    <name type="scientific">Anaerocolumna xylanovorans DSM 12503</name>
    <dbReference type="NCBI Taxonomy" id="1121345"/>
    <lineage>
        <taxon>Bacteria</taxon>
        <taxon>Bacillati</taxon>
        <taxon>Bacillota</taxon>
        <taxon>Clostridia</taxon>
        <taxon>Lachnospirales</taxon>
        <taxon>Lachnospiraceae</taxon>
        <taxon>Anaerocolumna</taxon>
    </lineage>
</organism>
<dbReference type="SUPFAM" id="SSF161098">
    <property type="entry name" value="MetI-like"/>
    <property type="match status" value="1"/>
</dbReference>
<dbReference type="Proteomes" id="UP000184612">
    <property type="component" value="Unassembled WGS sequence"/>
</dbReference>
<feature type="transmembrane region" description="Helical" evidence="7">
    <location>
        <begin position="111"/>
        <end position="134"/>
    </location>
</feature>
<comment type="subcellular location">
    <subcellularLocation>
        <location evidence="1 7">Cell membrane</location>
        <topology evidence="1 7">Multi-pass membrane protein</topology>
    </subcellularLocation>
</comment>
<keyword evidence="10" id="KW-1185">Reference proteome</keyword>
<dbReference type="OrthoDB" id="9794684at2"/>
<feature type="transmembrane region" description="Helical" evidence="7">
    <location>
        <begin position="12"/>
        <end position="37"/>
    </location>
</feature>
<dbReference type="CDD" id="cd06261">
    <property type="entry name" value="TM_PBP2"/>
    <property type="match status" value="1"/>
</dbReference>
<gene>
    <name evidence="9" type="ORF">SAMN02745217_00208</name>
</gene>
<dbReference type="GO" id="GO:0042956">
    <property type="term" value="P:maltodextrin transmembrane transport"/>
    <property type="evidence" value="ECO:0007669"/>
    <property type="project" value="TreeGrafter"/>
</dbReference>
<keyword evidence="3" id="KW-1003">Cell membrane</keyword>
<dbReference type="PROSITE" id="PS50928">
    <property type="entry name" value="ABC_TM1"/>
    <property type="match status" value="1"/>
</dbReference>
<evidence type="ECO:0000313" key="9">
    <source>
        <dbReference type="EMBL" id="SHO43367.1"/>
    </source>
</evidence>
<protein>
    <submittedName>
        <fullName evidence="9">Carbohydrate ABC transporter membrane protein 2, CUT1 family</fullName>
    </submittedName>
</protein>
<dbReference type="PANTHER" id="PTHR32243">
    <property type="entry name" value="MALTOSE TRANSPORT SYSTEM PERMEASE-RELATED"/>
    <property type="match status" value="1"/>
</dbReference>
<dbReference type="PANTHER" id="PTHR32243:SF34">
    <property type="entry name" value="GALACTOOLIGOSACCHARIDES TRANSPORT SYSTEM PERMEASE PROTEIN GANQ"/>
    <property type="match status" value="1"/>
</dbReference>
<feature type="transmembrane region" description="Helical" evidence="7">
    <location>
        <begin position="186"/>
        <end position="209"/>
    </location>
</feature>
<dbReference type="AlphaFoldDB" id="A0A1M7XXI0"/>